<dbReference type="Proteomes" id="UP000823674">
    <property type="component" value="Chromosome A05"/>
</dbReference>
<name>A0ABQ7MJR5_BRACM</name>
<organism evidence="1 2">
    <name type="scientific">Brassica rapa subsp. trilocularis</name>
    <dbReference type="NCBI Taxonomy" id="1813537"/>
    <lineage>
        <taxon>Eukaryota</taxon>
        <taxon>Viridiplantae</taxon>
        <taxon>Streptophyta</taxon>
        <taxon>Embryophyta</taxon>
        <taxon>Tracheophyta</taxon>
        <taxon>Spermatophyta</taxon>
        <taxon>Magnoliopsida</taxon>
        <taxon>eudicotyledons</taxon>
        <taxon>Gunneridae</taxon>
        <taxon>Pentapetalae</taxon>
        <taxon>rosids</taxon>
        <taxon>malvids</taxon>
        <taxon>Brassicales</taxon>
        <taxon>Brassicaceae</taxon>
        <taxon>Brassiceae</taxon>
        <taxon>Brassica</taxon>
    </lineage>
</organism>
<evidence type="ECO:0000313" key="1">
    <source>
        <dbReference type="EMBL" id="KAG5397814.1"/>
    </source>
</evidence>
<keyword evidence="2" id="KW-1185">Reference proteome</keyword>
<proteinExistence type="predicted"/>
<evidence type="ECO:0000313" key="2">
    <source>
        <dbReference type="Proteomes" id="UP000823674"/>
    </source>
</evidence>
<comment type="caution">
    <text evidence="1">The sequence shown here is derived from an EMBL/GenBank/DDBJ whole genome shotgun (WGS) entry which is preliminary data.</text>
</comment>
<dbReference type="EMBL" id="JADBGQ010000005">
    <property type="protein sequence ID" value="KAG5397814.1"/>
    <property type="molecule type" value="Genomic_DNA"/>
</dbReference>
<gene>
    <name evidence="1" type="primary">A05g506740.1_BraROA</name>
    <name evidence="1" type="ORF">IGI04_019628</name>
</gene>
<reference evidence="1 2" key="1">
    <citation type="submission" date="2021-03" db="EMBL/GenBank/DDBJ databases">
        <authorList>
            <person name="King G.J."/>
            <person name="Bancroft I."/>
            <person name="Baten A."/>
            <person name="Bloomfield J."/>
            <person name="Borpatragohain P."/>
            <person name="He Z."/>
            <person name="Irish N."/>
            <person name="Irwin J."/>
            <person name="Liu K."/>
            <person name="Mauleon R.P."/>
            <person name="Moore J."/>
            <person name="Morris R."/>
            <person name="Ostergaard L."/>
            <person name="Wang B."/>
            <person name="Wells R."/>
        </authorList>
    </citation>
    <scope>NUCLEOTIDE SEQUENCE [LARGE SCALE GENOMIC DNA]</scope>
    <source>
        <strain evidence="1">R-o-18</strain>
        <tissue evidence="1">Leaf</tissue>
    </source>
</reference>
<accession>A0ABQ7MJR5</accession>
<sequence length="201" mass="22774">MIIRSHEGPDARSNREYIGNMLCGYSVDHGVESGELYTIFSASLLSQVTSLKQRESKCNLFFFLLFQLSSSDYYKCVAYNACSPHNNSLNRSVEKLLFLEIKTSNVLIGMVNTGAVRCTVYDESYQMEKILDFFGKNMFSLIQNLTESNILQAIVTTTPSSLARTSTSLFDDYFVAKDLNLKPLVQNPPQAKKYKNFMENC</sequence>
<protein>
    <submittedName>
        <fullName evidence="1">Uncharacterized protein</fullName>
    </submittedName>
</protein>